<name>A0A167BMF9_COLIC</name>
<gene>
    <name evidence="3" type="ORF">CI238_11898</name>
</gene>
<reference evidence="3 4" key="1">
    <citation type="submission" date="2015-06" db="EMBL/GenBank/DDBJ databases">
        <title>Survival trade-offs in plant roots during colonization by closely related pathogenic and mutualistic fungi.</title>
        <authorList>
            <person name="Hacquard S."/>
            <person name="Kracher B."/>
            <person name="Hiruma K."/>
            <person name="Weinman A."/>
            <person name="Muench P."/>
            <person name="Garrido Oter R."/>
            <person name="Ver Loren van Themaat E."/>
            <person name="Dallerey J.-F."/>
            <person name="Damm U."/>
            <person name="Henrissat B."/>
            <person name="Lespinet O."/>
            <person name="Thon M."/>
            <person name="Kemen E."/>
            <person name="McHardy A.C."/>
            <person name="Schulze-Lefert P."/>
            <person name="O'Connell R.J."/>
        </authorList>
    </citation>
    <scope>NUCLEOTIDE SEQUENCE [LARGE SCALE GENOMIC DNA]</scope>
    <source>
        <strain evidence="3 4">MAFF 238704</strain>
    </source>
</reference>
<dbReference type="SMART" id="SM00674">
    <property type="entry name" value="CENPB"/>
    <property type="match status" value="1"/>
</dbReference>
<keyword evidence="4" id="KW-1185">Reference proteome</keyword>
<proteinExistence type="predicted"/>
<evidence type="ECO:0000313" key="3">
    <source>
        <dbReference type="EMBL" id="KZL81494.1"/>
    </source>
</evidence>
<evidence type="ECO:0000256" key="2">
    <source>
        <dbReference type="ARBA" id="ARBA00023242"/>
    </source>
</evidence>
<dbReference type="InterPro" id="IPR006600">
    <property type="entry name" value="HTH_CenpB_DNA-bd_dom"/>
</dbReference>
<evidence type="ECO:0000313" key="4">
    <source>
        <dbReference type="Proteomes" id="UP000076584"/>
    </source>
</evidence>
<organism evidence="3 4">
    <name type="scientific">Colletotrichum incanum</name>
    <name type="common">Soybean anthracnose fungus</name>
    <dbReference type="NCBI Taxonomy" id="1573173"/>
    <lineage>
        <taxon>Eukaryota</taxon>
        <taxon>Fungi</taxon>
        <taxon>Dikarya</taxon>
        <taxon>Ascomycota</taxon>
        <taxon>Pezizomycotina</taxon>
        <taxon>Sordariomycetes</taxon>
        <taxon>Hypocreomycetidae</taxon>
        <taxon>Glomerellales</taxon>
        <taxon>Glomerellaceae</taxon>
        <taxon>Colletotrichum</taxon>
        <taxon>Colletotrichum spaethianum species complex</taxon>
    </lineage>
</organism>
<dbReference type="Pfam" id="PF05225">
    <property type="entry name" value="HTH_psq"/>
    <property type="match status" value="1"/>
</dbReference>
<sequence>MAIYDESHILKAIEAVHGGKSIRQASKIWGVPSTTIHRRMKGGFTRNEAQAPKQRLSPRQEGHLASWILTQAAIGFAPNHRHIHIFATRTLRASSNTQPLGRKWIEGFLRRNPSYKTVRAKKIDAKRVKGVTEDIVKQSFKILQLPDVKIIPISLRWNIYETGIAEGAQKDYLVTSIVKSISTASASLPPLIIFKGKTVQQQ</sequence>
<dbReference type="AlphaFoldDB" id="A0A167BMF9"/>
<dbReference type="Gene3D" id="1.10.10.60">
    <property type="entry name" value="Homeodomain-like"/>
    <property type="match status" value="1"/>
</dbReference>
<dbReference type="PROSITE" id="PS51253">
    <property type="entry name" value="HTH_CENPB"/>
    <property type="match status" value="1"/>
</dbReference>
<accession>A0A167BMF9</accession>
<dbReference type="GO" id="GO:0003677">
    <property type="term" value="F:DNA binding"/>
    <property type="evidence" value="ECO:0007669"/>
    <property type="project" value="UniProtKB-KW"/>
</dbReference>
<dbReference type="SUPFAM" id="SSF46689">
    <property type="entry name" value="Homeodomain-like"/>
    <property type="match status" value="1"/>
</dbReference>
<keyword evidence="2" id="KW-0539">Nucleus</keyword>
<protein>
    <submittedName>
        <fullName evidence="3">Uncharacterized protein</fullName>
    </submittedName>
</protein>
<dbReference type="InterPro" id="IPR007889">
    <property type="entry name" value="HTH_Psq"/>
</dbReference>
<comment type="caution">
    <text evidence="3">The sequence shown here is derived from an EMBL/GenBank/DDBJ whole genome shotgun (WGS) entry which is preliminary data.</text>
</comment>
<dbReference type="Pfam" id="PF03221">
    <property type="entry name" value="HTH_Tnp_Tc5"/>
    <property type="match status" value="1"/>
</dbReference>
<dbReference type="OrthoDB" id="5396311at2759"/>
<dbReference type="Proteomes" id="UP000076584">
    <property type="component" value="Unassembled WGS sequence"/>
</dbReference>
<dbReference type="EMBL" id="LFIW01001629">
    <property type="protein sequence ID" value="KZL81494.1"/>
    <property type="molecule type" value="Genomic_DNA"/>
</dbReference>
<evidence type="ECO:0000256" key="1">
    <source>
        <dbReference type="ARBA" id="ARBA00023125"/>
    </source>
</evidence>
<dbReference type="InterPro" id="IPR009057">
    <property type="entry name" value="Homeodomain-like_sf"/>
</dbReference>
<keyword evidence="1" id="KW-0238">DNA-binding</keyword>